<dbReference type="EMBL" id="BART01007422">
    <property type="protein sequence ID" value="GAG57664.1"/>
    <property type="molecule type" value="Genomic_DNA"/>
</dbReference>
<organism evidence="1">
    <name type="scientific">marine sediment metagenome</name>
    <dbReference type="NCBI Taxonomy" id="412755"/>
    <lineage>
        <taxon>unclassified sequences</taxon>
        <taxon>metagenomes</taxon>
        <taxon>ecological metagenomes</taxon>
    </lineage>
</organism>
<gene>
    <name evidence="1" type="ORF">S01H4_16893</name>
</gene>
<accession>X0YMY9</accession>
<reference evidence="1" key="1">
    <citation type="journal article" date="2014" name="Front. Microbiol.">
        <title>High frequency of phylogenetically diverse reductive dehalogenase-homologous genes in deep subseafloor sedimentary metagenomes.</title>
        <authorList>
            <person name="Kawai M."/>
            <person name="Futagami T."/>
            <person name="Toyoda A."/>
            <person name="Takaki Y."/>
            <person name="Nishi S."/>
            <person name="Hori S."/>
            <person name="Arai W."/>
            <person name="Tsubouchi T."/>
            <person name="Morono Y."/>
            <person name="Uchiyama I."/>
            <person name="Ito T."/>
            <person name="Fujiyama A."/>
            <person name="Inagaki F."/>
            <person name="Takami H."/>
        </authorList>
    </citation>
    <scope>NUCLEOTIDE SEQUENCE</scope>
    <source>
        <strain evidence="1">Expedition CK06-06</strain>
    </source>
</reference>
<protein>
    <submittedName>
        <fullName evidence="1">Uncharacterized protein</fullName>
    </submittedName>
</protein>
<name>X0YMY9_9ZZZZ</name>
<feature type="non-terminal residue" evidence="1">
    <location>
        <position position="308"/>
    </location>
</feature>
<comment type="caution">
    <text evidence="1">The sequence shown here is derived from an EMBL/GenBank/DDBJ whole genome shotgun (WGS) entry which is preliminary data.</text>
</comment>
<proteinExistence type="predicted"/>
<sequence>MNITSIDVIRGNPGVVGNPIGVPAGEKLSVMEGDTVRVHMTVDYRGPRIENAEVYTAIGWQVGIIIPEFVEAYVGRTGEVLTFDESLDFVTHEIVCDVPIEAVWMPLEFAAYGNLLDMYAKIINVPGPNIFTDPYQYKVIEVVREAEFQNLAVTGYDGVPVGEQLMVNAGQTVTVHMSVDYRGPAIDGAIYVGIGWQVGTVIEQFVHAFTSRIPVQFEASYDEFTPQEFDCDVDILTLPAWQLLYGTLLDMYAKIIEVPGADIYTPFYMGVIAWSKPIEEYELIQHTLSHFAYIYEGDKEVTTITLRT</sequence>
<dbReference type="AlphaFoldDB" id="X0YMY9"/>
<evidence type="ECO:0000313" key="1">
    <source>
        <dbReference type="EMBL" id="GAG57664.1"/>
    </source>
</evidence>